<dbReference type="RefSeq" id="WP_310304337.1">
    <property type="nucleotide sequence ID" value="NZ_BAAAPS010000012.1"/>
</dbReference>
<dbReference type="EMBL" id="JAVDYG010000001">
    <property type="protein sequence ID" value="MDR7363676.1"/>
    <property type="molecule type" value="Genomic_DNA"/>
</dbReference>
<feature type="transmembrane region" description="Helical" evidence="1">
    <location>
        <begin position="319"/>
        <end position="344"/>
    </location>
</feature>
<evidence type="ECO:0000313" key="2">
    <source>
        <dbReference type="EMBL" id="MDR7363676.1"/>
    </source>
</evidence>
<evidence type="ECO:0000313" key="3">
    <source>
        <dbReference type="Proteomes" id="UP001183648"/>
    </source>
</evidence>
<feature type="transmembrane region" description="Helical" evidence="1">
    <location>
        <begin position="27"/>
        <end position="49"/>
    </location>
</feature>
<name>A0ABU2BZ40_9ACTN</name>
<evidence type="ECO:0000256" key="1">
    <source>
        <dbReference type="SAM" id="Phobius"/>
    </source>
</evidence>
<proteinExistence type="predicted"/>
<sequence>MIDGKDRLSDLGHSTGLERIAELAQTVGPGVTLAAAGLAAYLLGTFLVIRDWPQFLTLQHWRLLPSTLTEEEMANWRRLDPLRRFLRNSWNAVAAIWRGYRSIEMSTMEFTEWRRREYPYNHDRFDPVWSYDRADGLGTEMSARRTHEWAGRLDNWVYRQMDNLHRTFTYKDLKSIDPPDDFWGEVYSSWNDFRDFQWRRANNEWQYRGGDWEGGLRLEDNETVSLPSHYFPLRSDQIPPWAPTPDGWEKNPEHEWWDFDRNLHEDVHHIVLREAFLANLSEERQRLVAKLKADGGVHFGEYDRAKAEAELRYSAAPPLLLLIVVLAVLWSPVVLVGVVLPLLMIKQGLSIELSGVVDLYMALQYGGVKSPTMALLYECRARSRPPQTENSDLAASEVNQSV</sequence>
<keyword evidence="3" id="KW-1185">Reference proteome</keyword>
<keyword evidence="1" id="KW-0472">Membrane</keyword>
<organism evidence="2 3">
    <name type="scientific">Nocardioides marmoribigeumensis</name>
    <dbReference type="NCBI Taxonomy" id="433649"/>
    <lineage>
        <taxon>Bacteria</taxon>
        <taxon>Bacillati</taxon>
        <taxon>Actinomycetota</taxon>
        <taxon>Actinomycetes</taxon>
        <taxon>Propionibacteriales</taxon>
        <taxon>Nocardioidaceae</taxon>
        <taxon>Nocardioides</taxon>
    </lineage>
</organism>
<reference evidence="2 3" key="1">
    <citation type="submission" date="2023-07" db="EMBL/GenBank/DDBJ databases">
        <title>Sequencing the genomes of 1000 actinobacteria strains.</title>
        <authorList>
            <person name="Klenk H.-P."/>
        </authorList>
    </citation>
    <scope>NUCLEOTIDE SEQUENCE [LARGE SCALE GENOMIC DNA]</scope>
    <source>
        <strain evidence="2 3">DSM 19426</strain>
    </source>
</reference>
<comment type="caution">
    <text evidence="2">The sequence shown here is derived from an EMBL/GenBank/DDBJ whole genome shotgun (WGS) entry which is preliminary data.</text>
</comment>
<protein>
    <submittedName>
        <fullName evidence="2">Uncharacterized protein</fullName>
    </submittedName>
</protein>
<keyword evidence="1" id="KW-0812">Transmembrane</keyword>
<accession>A0ABU2BZ40</accession>
<gene>
    <name evidence="2" type="ORF">J2S63_003229</name>
</gene>
<keyword evidence="1" id="KW-1133">Transmembrane helix</keyword>
<dbReference type="Proteomes" id="UP001183648">
    <property type="component" value="Unassembled WGS sequence"/>
</dbReference>